<dbReference type="RefSeq" id="WP_235887430.1">
    <property type="nucleotide sequence ID" value="NZ_AP022593.1"/>
</dbReference>
<dbReference type="AlphaFoldDB" id="A0A7I7RUI2"/>
<name>A0A7I7RUI2_9MYCO</name>
<gene>
    <name evidence="1" type="ORF">MARA_13380</name>
</gene>
<sequence length="320" mass="36977">MTELLKTDAPVRADRGQRPQQSIEAFMRWVERAVHAWTARLVPTRLLRHVLYLGMIRKFGNFRRPRTFNEKANWRIFNDRRDRIVAACDKMRMKEMARAAYPGPKLRIPETYWFGTDLRSAPDLFALPPWVLKPNHSSGQVLFGPDPETGLDALVHQTRHWGKHTPVALGEWGYAEARPGLLIEERIPTPDGAAPTDYKFFVFDGRVELIQVNRGRFTSQTATFLDTDWNRLDVCWRIMPVADEPRPPELETMLEIASALGTGWDFIRIDLYAVDGTVWFGEYTPYPGSGLLRYRPMSFDVEQGKHWTLPTLEQVQRGQP</sequence>
<organism evidence="1 2">
    <name type="scientific">Mycolicibacterium arabiense</name>
    <dbReference type="NCBI Taxonomy" id="1286181"/>
    <lineage>
        <taxon>Bacteria</taxon>
        <taxon>Bacillati</taxon>
        <taxon>Actinomycetota</taxon>
        <taxon>Actinomycetes</taxon>
        <taxon>Mycobacteriales</taxon>
        <taxon>Mycobacteriaceae</taxon>
        <taxon>Mycolicibacterium</taxon>
    </lineage>
</organism>
<reference evidence="1 2" key="1">
    <citation type="journal article" date="2019" name="Emerg. Microbes Infect.">
        <title>Comprehensive subspecies identification of 175 nontuberculous mycobacteria species based on 7547 genomic profiles.</title>
        <authorList>
            <person name="Matsumoto Y."/>
            <person name="Kinjo T."/>
            <person name="Motooka D."/>
            <person name="Nabeya D."/>
            <person name="Jung N."/>
            <person name="Uechi K."/>
            <person name="Horii T."/>
            <person name="Iida T."/>
            <person name="Fujita J."/>
            <person name="Nakamura S."/>
        </authorList>
    </citation>
    <scope>NUCLEOTIDE SEQUENCE [LARGE SCALE GENOMIC DNA]</scope>
    <source>
        <strain evidence="1 2">JCM 18538</strain>
    </source>
</reference>
<evidence type="ECO:0000313" key="2">
    <source>
        <dbReference type="Proteomes" id="UP000467428"/>
    </source>
</evidence>
<dbReference type="Pfam" id="PF14305">
    <property type="entry name" value="ATPgrasp_TupA"/>
    <property type="match status" value="1"/>
</dbReference>
<dbReference type="GO" id="GO:0016740">
    <property type="term" value="F:transferase activity"/>
    <property type="evidence" value="ECO:0007669"/>
    <property type="project" value="UniProtKB-KW"/>
</dbReference>
<protein>
    <submittedName>
        <fullName evidence="1">Glycosyl transferase</fullName>
    </submittedName>
</protein>
<dbReference type="KEGG" id="marz:MARA_13380"/>
<accession>A0A7I7RUI2</accession>
<dbReference type="SUPFAM" id="SSF56059">
    <property type="entry name" value="Glutathione synthetase ATP-binding domain-like"/>
    <property type="match status" value="1"/>
</dbReference>
<proteinExistence type="predicted"/>
<keyword evidence="1" id="KW-0808">Transferase</keyword>
<keyword evidence="2" id="KW-1185">Reference proteome</keyword>
<evidence type="ECO:0000313" key="1">
    <source>
        <dbReference type="EMBL" id="BBY47870.1"/>
    </source>
</evidence>
<dbReference type="Proteomes" id="UP000467428">
    <property type="component" value="Chromosome"/>
</dbReference>
<geneLocation type="plasmid" evidence="2">
    <name>pjcm18538 dna</name>
</geneLocation>
<dbReference type="InterPro" id="IPR029465">
    <property type="entry name" value="ATPgrasp_TupA"/>
</dbReference>
<dbReference type="EMBL" id="AP022593">
    <property type="protein sequence ID" value="BBY47870.1"/>
    <property type="molecule type" value="Genomic_DNA"/>
</dbReference>